<reference evidence="2" key="1">
    <citation type="submission" date="2020-07" db="EMBL/GenBank/DDBJ databases">
        <title>Clinical and genomic characterization of carbapenemase-producing Enterobacterales causing secondary infections during the COVID-19 crisis at a New York City hospital.</title>
        <authorList>
            <person name="Gomez-Simmonds A."/>
            <person name="Annavajhala M.K."/>
            <person name="Uhlemann A.-C."/>
        </authorList>
    </citation>
    <scope>NUCLEOTIDE SEQUENCE</scope>
    <source>
        <strain evidence="1">NK1596</strain>
        <strain evidence="2">NK1607</strain>
    </source>
</reference>
<dbReference type="EMBL" id="JACXTH010000005">
    <property type="protein sequence ID" value="MBD3705000.1"/>
    <property type="molecule type" value="Genomic_DNA"/>
</dbReference>
<sequence>MINLLRTIGIYDFAYRMHRRMNPGSHNPYPNDPQYQSQTEKQILHPELLPPEVNSIFSELKNKR</sequence>
<evidence type="ECO:0000313" key="1">
    <source>
        <dbReference type="EMBL" id="MBD3705000.1"/>
    </source>
</evidence>
<evidence type="ECO:0000313" key="2">
    <source>
        <dbReference type="EMBL" id="MBD3721878.1"/>
    </source>
</evidence>
<evidence type="ECO:0000313" key="3">
    <source>
        <dbReference type="Proteomes" id="UP000609027"/>
    </source>
</evidence>
<gene>
    <name evidence="1" type="ORF">IE990_29365</name>
    <name evidence="2" type="ORF">IE992_30905</name>
</gene>
<dbReference type="Proteomes" id="UP000652007">
    <property type="component" value="Unassembled WGS sequence"/>
</dbReference>
<name>A0A927E3C1_KLEPN</name>
<comment type="caution">
    <text evidence="2">The sequence shown here is derived from an EMBL/GenBank/DDBJ whole genome shotgun (WGS) entry which is preliminary data.</text>
</comment>
<dbReference type="EMBL" id="JACXTJ010000010">
    <property type="protein sequence ID" value="MBD3721878.1"/>
    <property type="molecule type" value="Genomic_DNA"/>
</dbReference>
<dbReference type="AlphaFoldDB" id="A0A927E3C1"/>
<accession>A0A927E3C1</accession>
<proteinExistence type="predicted"/>
<protein>
    <submittedName>
        <fullName evidence="2">Uncharacterized protein</fullName>
    </submittedName>
</protein>
<dbReference type="Proteomes" id="UP000609027">
    <property type="component" value="Unassembled WGS sequence"/>
</dbReference>
<organism evidence="2 3">
    <name type="scientific">Klebsiella pneumoniae</name>
    <dbReference type="NCBI Taxonomy" id="573"/>
    <lineage>
        <taxon>Bacteria</taxon>
        <taxon>Pseudomonadati</taxon>
        <taxon>Pseudomonadota</taxon>
        <taxon>Gammaproteobacteria</taxon>
        <taxon>Enterobacterales</taxon>
        <taxon>Enterobacteriaceae</taxon>
        <taxon>Klebsiella/Raoultella group</taxon>
        <taxon>Klebsiella</taxon>
        <taxon>Klebsiella pneumoniae complex</taxon>
    </lineage>
</organism>